<dbReference type="SUPFAM" id="SSF54637">
    <property type="entry name" value="Thioesterase/thiol ester dehydrase-isomerase"/>
    <property type="match status" value="1"/>
</dbReference>
<reference evidence="1" key="1">
    <citation type="submission" date="2022-05" db="EMBL/GenBank/DDBJ databases">
        <authorList>
            <person name="Colautti A."/>
            <person name="Iacumin L."/>
        </authorList>
    </citation>
    <scope>NUCLEOTIDE SEQUENCE</scope>
    <source>
        <strain evidence="1">DSM 30747</strain>
    </source>
</reference>
<sequence length="132" mass="15363">MTITRMLKETSTLIITESHLLVPIIWEGDLNLHSNEPLMKQSRFQNIILHGDTVFFLATALVEKQEAEFTFINEFDTTYRRSVTIGDKIFVEYNMVISEQQSKLEFLVYKNEHELIMEGTVLTTLENEVCES</sequence>
<evidence type="ECO:0000313" key="1">
    <source>
        <dbReference type="EMBL" id="MCZ8533805.1"/>
    </source>
</evidence>
<dbReference type="RefSeq" id="WP_269922083.1">
    <property type="nucleotide sequence ID" value="NZ_JAMKBI010000007.1"/>
</dbReference>
<name>A0A9X3R9T4_9BACI</name>
<gene>
    <name evidence="1" type="ORF">M9R61_10835</name>
</gene>
<accession>A0A9X3R9T4</accession>
<dbReference type="EMBL" id="JAMKBI010000007">
    <property type="protein sequence ID" value="MCZ8533805.1"/>
    <property type="molecule type" value="Genomic_DNA"/>
</dbReference>
<dbReference type="Gene3D" id="3.10.129.10">
    <property type="entry name" value="Hotdog Thioesterase"/>
    <property type="match status" value="1"/>
</dbReference>
<proteinExistence type="predicted"/>
<evidence type="ECO:0000313" key="2">
    <source>
        <dbReference type="Proteomes" id="UP001152172"/>
    </source>
</evidence>
<dbReference type="Proteomes" id="UP001152172">
    <property type="component" value="Unassembled WGS sequence"/>
</dbReference>
<organism evidence="1 2">
    <name type="scientific">Psychrobacillus psychrodurans</name>
    <dbReference type="NCBI Taxonomy" id="126157"/>
    <lineage>
        <taxon>Bacteria</taxon>
        <taxon>Bacillati</taxon>
        <taxon>Bacillota</taxon>
        <taxon>Bacilli</taxon>
        <taxon>Bacillales</taxon>
        <taxon>Bacillaceae</taxon>
        <taxon>Psychrobacillus</taxon>
    </lineage>
</organism>
<dbReference type="AlphaFoldDB" id="A0A9X3R9T4"/>
<protein>
    <submittedName>
        <fullName evidence="1">Uncharacterized protein</fullName>
    </submittedName>
</protein>
<keyword evidence="2" id="KW-1185">Reference proteome</keyword>
<comment type="caution">
    <text evidence="1">The sequence shown here is derived from an EMBL/GenBank/DDBJ whole genome shotgun (WGS) entry which is preliminary data.</text>
</comment>
<dbReference type="InterPro" id="IPR029069">
    <property type="entry name" value="HotDog_dom_sf"/>
</dbReference>